<evidence type="ECO:0000313" key="2">
    <source>
        <dbReference type="EMBL" id="MFC7338072.1"/>
    </source>
</evidence>
<dbReference type="RefSeq" id="WP_379712989.1">
    <property type="nucleotide sequence ID" value="NZ_JBHTBS010000006.1"/>
</dbReference>
<reference evidence="3" key="1">
    <citation type="journal article" date="2019" name="Int. J. Syst. Evol. Microbiol.">
        <title>The Global Catalogue of Microorganisms (GCM) 10K type strain sequencing project: providing services to taxonomists for standard genome sequencing and annotation.</title>
        <authorList>
            <consortium name="The Broad Institute Genomics Platform"/>
            <consortium name="The Broad Institute Genome Sequencing Center for Infectious Disease"/>
            <person name="Wu L."/>
            <person name="Ma J."/>
        </authorList>
    </citation>
    <scope>NUCLEOTIDE SEQUENCE [LARGE SCALE GENOMIC DNA]</scope>
    <source>
        <strain evidence="3">CGMCC 4.1467</strain>
    </source>
</reference>
<evidence type="ECO:0000256" key="1">
    <source>
        <dbReference type="SAM" id="MobiDB-lite"/>
    </source>
</evidence>
<name>A0ABW2LAU1_9BACT</name>
<feature type="compositionally biased region" description="Basic and acidic residues" evidence="1">
    <location>
        <begin position="66"/>
        <end position="77"/>
    </location>
</feature>
<proteinExistence type="predicted"/>
<dbReference type="Proteomes" id="UP001596472">
    <property type="component" value="Unassembled WGS sequence"/>
</dbReference>
<evidence type="ECO:0000313" key="3">
    <source>
        <dbReference type="Proteomes" id="UP001596472"/>
    </source>
</evidence>
<comment type="caution">
    <text evidence="2">The sequence shown here is derived from an EMBL/GenBank/DDBJ whole genome shotgun (WGS) entry which is preliminary data.</text>
</comment>
<evidence type="ECO:0008006" key="4">
    <source>
        <dbReference type="Google" id="ProtNLM"/>
    </source>
</evidence>
<protein>
    <recommendedName>
        <fullName evidence="4">Outer membrane beta-barrel protein</fullName>
    </recommendedName>
</protein>
<accession>A0ABW2LAU1</accession>
<dbReference type="SUPFAM" id="SSF56935">
    <property type="entry name" value="Porins"/>
    <property type="match status" value="1"/>
</dbReference>
<feature type="compositionally biased region" description="Low complexity" evidence="1">
    <location>
        <begin position="141"/>
        <end position="153"/>
    </location>
</feature>
<sequence>MKASQHPLKPSESPEFVLPLLGLIAGLMMPATLIAQAVPQIDPDTGLFTQASPEEEEEEKDEPLDAEAKMQELEDRANAFGEDQTEEAEKAADEAAVDPLNPDPLDPDAPMAEEAPGIQRVSGVPADGDPLPPLEPVGPMDPLDPLAPLDPLDPLAPLPPAEMGPDGVDPLFPYGAPAGDFEEDLEADEESSGRVAGFEGQGYQPAGAIAAPVPAAPTGFSPYPVAVIPGTGEMLPGLEFGVNLSATYDSNVQRNSGTFLGGDEDDFILSTGVVASYRSPGETFWYSIGGNLGYSLYFNNSSYSGIYYGLNAASGYQGAKLTVNARLGLSFGSGGNRYNSSFVDQLRLGIGVNANYRISAKTSIDASISTSLQNSDGPNTSDIGSINTSVGGRWQYSPLLSWGAGLSYTVDGGDGARQSDRQSFGPYVTANYSVSNKVSLNANLGVGVESYGGQGDTEMDYNFSLGASYRVSDLSSMDLSINGGTYADGSGLGNYRDTIGMRFGYNRTIGRNALALGIGWETSERFNPNAAIVGAAEDEDYLTLDASLSRPIPLIRGNGSIYCRWEDQNGGIASTYDSFVMGVSLSTAF</sequence>
<keyword evidence="3" id="KW-1185">Reference proteome</keyword>
<feature type="region of interest" description="Disordered" evidence="1">
    <location>
        <begin position="43"/>
        <end position="157"/>
    </location>
</feature>
<gene>
    <name evidence="2" type="ORF">ACFQY0_12840</name>
</gene>
<feature type="compositionally biased region" description="Acidic residues" evidence="1">
    <location>
        <begin position="53"/>
        <end position="65"/>
    </location>
</feature>
<organism evidence="2 3">
    <name type="scientific">Haloferula chungangensis</name>
    <dbReference type="NCBI Taxonomy" id="1048331"/>
    <lineage>
        <taxon>Bacteria</taxon>
        <taxon>Pseudomonadati</taxon>
        <taxon>Verrucomicrobiota</taxon>
        <taxon>Verrucomicrobiia</taxon>
        <taxon>Verrucomicrobiales</taxon>
        <taxon>Verrucomicrobiaceae</taxon>
        <taxon>Haloferula</taxon>
    </lineage>
</organism>
<dbReference type="EMBL" id="JBHTBS010000006">
    <property type="protein sequence ID" value="MFC7338072.1"/>
    <property type="molecule type" value="Genomic_DNA"/>
</dbReference>